<dbReference type="Proteomes" id="UP000547510">
    <property type="component" value="Unassembled WGS sequence"/>
</dbReference>
<keyword evidence="2" id="KW-1185">Reference proteome</keyword>
<comment type="caution">
    <text evidence="1">The sequence shown here is derived from an EMBL/GenBank/DDBJ whole genome shotgun (WGS) entry which is preliminary data.</text>
</comment>
<protein>
    <submittedName>
        <fullName evidence="1">Uncharacterized protein</fullName>
    </submittedName>
</protein>
<proteinExistence type="predicted"/>
<evidence type="ECO:0000313" key="2">
    <source>
        <dbReference type="Proteomes" id="UP000547510"/>
    </source>
</evidence>
<dbReference type="EMBL" id="JACHJN010000012">
    <property type="protein sequence ID" value="MBB5959768.1"/>
    <property type="molecule type" value="Genomic_DNA"/>
</dbReference>
<accession>A0A841CUE9</accession>
<evidence type="ECO:0000313" key="1">
    <source>
        <dbReference type="EMBL" id="MBB5959768.1"/>
    </source>
</evidence>
<name>A0A841CUE9_9PSEU</name>
<gene>
    <name evidence="1" type="ORF">FHS29_006389</name>
</gene>
<reference evidence="1 2" key="1">
    <citation type="submission" date="2020-08" db="EMBL/GenBank/DDBJ databases">
        <title>Genomic Encyclopedia of Type Strains, Phase III (KMG-III): the genomes of soil and plant-associated and newly described type strains.</title>
        <authorList>
            <person name="Whitman W."/>
        </authorList>
    </citation>
    <scope>NUCLEOTIDE SEQUENCE [LARGE SCALE GENOMIC DNA]</scope>
    <source>
        <strain evidence="1 2">CECT 8640</strain>
    </source>
</reference>
<dbReference type="AlphaFoldDB" id="A0A841CUE9"/>
<organism evidence="1 2">
    <name type="scientific">Saccharothrix tamanrassetensis</name>
    <dbReference type="NCBI Taxonomy" id="1051531"/>
    <lineage>
        <taxon>Bacteria</taxon>
        <taxon>Bacillati</taxon>
        <taxon>Actinomycetota</taxon>
        <taxon>Actinomycetes</taxon>
        <taxon>Pseudonocardiales</taxon>
        <taxon>Pseudonocardiaceae</taxon>
        <taxon>Saccharothrix</taxon>
    </lineage>
</organism>
<sequence length="36" mass="3718">MDRGQIVGPEAGVGAITYCTSVFDISAALEASIVLY</sequence>